<dbReference type="InterPro" id="IPR036291">
    <property type="entry name" value="NAD(P)-bd_dom_sf"/>
</dbReference>
<dbReference type="STRING" id="520767.ATZ99_11470"/>
<proteinExistence type="predicted"/>
<evidence type="ECO:0000259" key="3">
    <source>
        <dbReference type="Pfam" id="PF22725"/>
    </source>
</evidence>
<evidence type="ECO:0000259" key="2">
    <source>
        <dbReference type="Pfam" id="PF01408"/>
    </source>
</evidence>
<evidence type="ECO:0000256" key="1">
    <source>
        <dbReference type="SAM" id="Coils"/>
    </source>
</evidence>
<evidence type="ECO:0000313" key="5">
    <source>
        <dbReference type="Proteomes" id="UP000075737"/>
    </source>
</evidence>
<dbReference type="GO" id="GO:0000166">
    <property type="term" value="F:nucleotide binding"/>
    <property type="evidence" value="ECO:0007669"/>
    <property type="project" value="InterPro"/>
</dbReference>
<dbReference type="EMBL" id="LOHZ01000027">
    <property type="protein sequence ID" value="KYO66519.1"/>
    <property type="molecule type" value="Genomic_DNA"/>
</dbReference>
<accession>A0A162MKX3</accession>
<dbReference type="Pfam" id="PF01408">
    <property type="entry name" value="GFO_IDH_MocA"/>
    <property type="match status" value="1"/>
</dbReference>
<dbReference type="AlphaFoldDB" id="A0A162MKX3"/>
<comment type="caution">
    <text evidence="4">The sequence shown here is derived from an EMBL/GenBank/DDBJ whole genome shotgun (WGS) entry which is preliminary data.</text>
</comment>
<dbReference type="InterPro" id="IPR052515">
    <property type="entry name" value="Gfo/Idh/MocA_Oxidoreductase"/>
</dbReference>
<reference evidence="4 5" key="1">
    <citation type="submission" date="2015-12" db="EMBL/GenBank/DDBJ databases">
        <title>Draft genome of Thermovenabulum gondwanense isolated from a red thermophilic microbial mat colonisisng an outflow channel of a bore well.</title>
        <authorList>
            <person name="Patel B.K."/>
        </authorList>
    </citation>
    <scope>NUCLEOTIDE SEQUENCE [LARGE SCALE GENOMIC DNA]</scope>
    <source>
        <strain evidence="4 5">R270</strain>
    </source>
</reference>
<feature type="domain" description="Gfo/Idh/MocA-like oxidoreductase N-terminal" evidence="2">
    <location>
        <begin position="12"/>
        <end position="131"/>
    </location>
</feature>
<gene>
    <name evidence="4" type="primary">iolX</name>
    <name evidence="4" type="ORF">ATZ99_11470</name>
</gene>
<feature type="domain" description="GFO/IDH/MocA-like oxidoreductase" evidence="3">
    <location>
        <begin position="164"/>
        <end position="244"/>
    </location>
</feature>
<dbReference type="OrthoDB" id="240873at2"/>
<keyword evidence="5" id="KW-1185">Reference proteome</keyword>
<dbReference type="SUPFAM" id="SSF51735">
    <property type="entry name" value="NAD(P)-binding Rossmann-fold domains"/>
    <property type="match status" value="1"/>
</dbReference>
<dbReference type="SUPFAM" id="SSF55347">
    <property type="entry name" value="Glyceraldehyde-3-phosphate dehydrogenase-like, C-terminal domain"/>
    <property type="match status" value="1"/>
</dbReference>
<organism evidence="4 5">
    <name type="scientific">Thermovenabulum gondwanense</name>
    <dbReference type="NCBI Taxonomy" id="520767"/>
    <lineage>
        <taxon>Bacteria</taxon>
        <taxon>Bacillati</taxon>
        <taxon>Bacillota</taxon>
        <taxon>Clostridia</taxon>
        <taxon>Thermosediminibacterales</taxon>
        <taxon>Thermosediminibacteraceae</taxon>
        <taxon>Thermovenabulum</taxon>
    </lineage>
</organism>
<dbReference type="Gene3D" id="3.40.50.720">
    <property type="entry name" value="NAD(P)-binding Rossmann-like Domain"/>
    <property type="match status" value="1"/>
</dbReference>
<dbReference type="InterPro" id="IPR000683">
    <property type="entry name" value="Gfo/Idh/MocA-like_OxRdtase_N"/>
</dbReference>
<feature type="coiled-coil region" evidence="1">
    <location>
        <begin position="353"/>
        <end position="384"/>
    </location>
</feature>
<dbReference type="Proteomes" id="UP000075737">
    <property type="component" value="Unassembled WGS sequence"/>
</dbReference>
<name>A0A162MKX3_9FIRM</name>
<keyword evidence="1" id="KW-0175">Coiled coil</keyword>
<dbReference type="RefSeq" id="WP_068748275.1">
    <property type="nucleotide sequence ID" value="NZ_LOHZ01000027.1"/>
</dbReference>
<dbReference type="InterPro" id="IPR055170">
    <property type="entry name" value="GFO_IDH_MocA-like_dom"/>
</dbReference>
<sequence>MLLKGGIITPIDIGIIGAGWICEMILDSLQKKGKDKFNLTAVCDVNTARLQELKSKYAIDKIYTSADELIKDSKTESIVIATPPFLHFEMGKKALEAGKHLFLEKPGSLTVEQMEELADISSRKGLKATIDYVMRRNPLYIILKKICDAKIFGFPERAYLENYAHDDHLLPSHWFWDYEKSGGIWVEHGVHFFDIVNWLFKMPVKVQAINFVRNGEALIDRVYGFSLHEGNVVISYYHSFTKPEAFEKTSFHFIFDRAYARVDGWIPEKLEVEALLNKEEEEFLTETLLRNSDDYLPGVNIDINCNILAEYKGDSRFFKGKGKFFTASRRVKIEFSLKQDRWEVYKASIFKGIEDLTEAIKDKKESLEVTLEDALNSLKIARDMEKSSIKI</sequence>
<dbReference type="PANTHER" id="PTHR43249:SF1">
    <property type="entry name" value="D-GLUCOSIDE 3-DEHYDROGENASE"/>
    <property type="match status" value="1"/>
</dbReference>
<dbReference type="PANTHER" id="PTHR43249">
    <property type="entry name" value="UDP-N-ACETYL-2-AMINO-2-DEOXY-D-GLUCURONATE OXIDASE"/>
    <property type="match status" value="1"/>
</dbReference>
<evidence type="ECO:0000313" key="4">
    <source>
        <dbReference type="EMBL" id="KYO66519.1"/>
    </source>
</evidence>
<dbReference type="Pfam" id="PF22725">
    <property type="entry name" value="GFO_IDH_MocA_C3"/>
    <property type="match status" value="1"/>
</dbReference>
<dbReference type="Gene3D" id="3.30.360.10">
    <property type="entry name" value="Dihydrodipicolinate Reductase, domain 2"/>
    <property type="match status" value="1"/>
</dbReference>
<protein>
    <submittedName>
        <fullName evidence="4">Scyllo-inositol 2-dehydrogenase (NAD(+))</fullName>
        <ecNumber evidence="4">1.1.1.370</ecNumber>
    </submittedName>
</protein>
<dbReference type="EC" id="1.1.1.370" evidence="4"/>
<keyword evidence="4" id="KW-0560">Oxidoreductase</keyword>
<dbReference type="GO" id="GO:0016491">
    <property type="term" value="F:oxidoreductase activity"/>
    <property type="evidence" value="ECO:0007669"/>
    <property type="project" value="UniProtKB-KW"/>
</dbReference>